<feature type="compositionally biased region" description="Low complexity" evidence="1">
    <location>
        <begin position="1058"/>
        <end position="1089"/>
    </location>
</feature>
<gene>
    <name evidence="3" type="ORF">IE81DRAFT_320246</name>
</gene>
<name>A0A316W797_9BASI</name>
<keyword evidence="4" id="KW-1185">Reference proteome</keyword>
<dbReference type="InterPro" id="IPR001810">
    <property type="entry name" value="F-box_dom"/>
</dbReference>
<dbReference type="InterPro" id="IPR001680">
    <property type="entry name" value="WD40_rpt"/>
</dbReference>
<feature type="compositionally biased region" description="Low complexity" evidence="1">
    <location>
        <begin position="983"/>
        <end position="1010"/>
    </location>
</feature>
<dbReference type="PROSITE" id="PS50330">
    <property type="entry name" value="UIM"/>
    <property type="match status" value="1"/>
</dbReference>
<dbReference type="PANTHER" id="PTHR12874">
    <property type="entry name" value="F-BOX ONLY PROTEIN 48-RELATED"/>
    <property type="match status" value="1"/>
</dbReference>
<proteinExistence type="predicted"/>
<evidence type="ECO:0000256" key="1">
    <source>
        <dbReference type="SAM" id="MobiDB-lite"/>
    </source>
</evidence>
<dbReference type="SMART" id="SM00256">
    <property type="entry name" value="FBOX"/>
    <property type="match status" value="1"/>
</dbReference>
<feature type="compositionally biased region" description="Polar residues" evidence="1">
    <location>
        <begin position="1048"/>
        <end position="1057"/>
    </location>
</feature>
<protein>
    <recommendedName>
        <fullName evidence="2">F-box domain-containing protein</fullName>
    </recommendedName>
</protein>
<feature type="region of interest" description="Disordered" evidence="1">
    <location>
        <begin position="896"/>
        <end position="1108"/>
    </location>
</feature>
<dbReference type="InParanoid" id="A0A316W797"/>
<sequence>MHHTRNRNLTQHTSQRSHTQTSQESGQHGAVYNDPALILDRGSSDHQQPSLEPPSAEAHRGVQQFNRVAQRAGRRHAARLALQDDQKDDEPALKGFYPDCDDDEAIARALAEADDHHSRSPSDQEATASELDSEEADSCLLLQLPPELLVRILAFLDPISLATAARTCRLIGHLTRDDSTWRLAFALAFGLENKDVVPSLRRIESGSWKLEYFRRSETLRRWRKSRAPTVIHDPHIATLSGFALNLQHSFLLSVSQIHGVAARSNPFSGKVALGFLDAHGGIVNHTSHADALISAVALDADAGRVIWGSVTGGVTQTTLTRQGNKPHALIRSHAFSGRAAHAGSILAIAPALDGNKAGSQGIGRAPERLRQKQEALGDAALTFVTAGTDATVRLWCPSRPVPLWTGLVKAQQRDDSGAILPPSRVPPAPVVCVDYDASAGVVAAGTSEGEICIWKDLDVKALLALPATALEEPGAIATPSQREARARYRAVLSAISRHELPKPAKYDMHDPAVELVVLEQAPIQISASDSSKPVSLLARYARAPFFCKHTLHPSGAGQQARVISSMFSSPTGATITSVRPDFDMYALKARRHATSAQGQVVKESEPTPVLVPSSSLVLGPPSTPLGEASFAERTCVFAGTMDGYVCAWDWTDDATSASLCSPVRSLEIRAHHCAITAIDVTAHAVVVGAADGTIKAFCPLSGAHIRTFNDRTATRHPARALMAGDMSVEEASKYAVSQIASGPDTLVAAIGPHVLAWRAGPLIKGKRALGLTGETGLNRSSGRPARTKESKFVVGRDLRDDVQETATRLQNERDSAQAEYHRLRFVAGSAENDLDEQDALQLALMLSRDEAEAGKFRAVDEEGVADGPSSSRTPARGETPPPDDIEAVLQQIAMAESQWQAEHEHAGRTTSTSAQESEHNSAGVGDLSTSASPSPSPSPHSLPLTSPSRAWDIIATAGSSASPSTRAMRRTPNAKVQTVQVPAAARRGSQRSLAGGSLSGSLTGSANLSATSGPSTPAGVADPPELNLDSSDAWPLATSPSGPHATGSIPSLSTSDVASPSAHAWRRSSSSSAGPTLAASQVPSSSSSSKGGIHNAWARGSLSHQDSL</sequence>
<dbReference type="InterPro" id="IPR036047">
    <property type="entry name" value="F-box-like_dom_sf"/>
</dbReference>
<dbReference type="OrthoDB" id="429520at2759"/>
<dbReference type="SUPFAM" id="SSF81383">
    <property type="entry name" value="F-box domain"/>
    <property type="match status" value="1"/>
</dbReference>
<dbReference type="Pfam" id="PF12937">
    <property type="entry name" value="F-box-like"/>
    <property type="match status" value="1"/>
</dbReference>
<dbReference type="InterPro" id="IPR036322">
    <property type="entry name" value="WD40_repeat_dom_sf"/>
</dbReference>
<dbReference type="AlphaFoldDB" id="A0A316W797"/>
<dbReference type="SUPFAM" id="SSF50978">
    <property type="entry name" value="WD40 repeat-like"/>
    <property type="match status" value="1"/>
</dbReference>
<dbReference type="GO" id="GO:0019005">
    <property type="term" value="C:SCF ubiquitin ligase complex"/>
    <property type="evidence" value="ECO:0007669"/>
    <property type="project" value="TreeGrafter"/>
</dbReference>
<evidence type="ECO:0000313" key="3">
    <source>
        <dbReference type="EMBL" id="PWN45484.1"/>
    </source>
</evidence>
<dbReference type="RefSeq" id="XP_025372644.1">
    <property type="nucleotide sequence ID" value="XM_025512963.1"/>
</dbReference>
<dbReference type="PANTHER" id="PTHR12874:SF9">
    <property type="entry name" value="F-BOX ONLY PROTEIN 48"/>
    <property type="match status" value="1"/>
</dbReference>
<dbReference type="InterPro" id="IPR003903">
    <property type="entry name" value="UIM_dom"/>
</dbReference>
<dbReference type="PROSITE" id="PS50181">
    <property type="entry name" value="FBOX"/>
    <property type="match status" value="1"/>
</dbReference>
<feature type="region of interest" description="Disordered" evidence="1">
    <location>
        <begin position="1"/>
        <end position="98"/>
    </location>
</feature>
<feature type="region of interest" description="Disordered" evidence="1">
    <location>
        <begin position="855"/>
        <end position="883"/>
    </location>
</feature>
<dbReference type="InterPro" id="IPR015943">
    <property type="entry name" value="WD40/YVTN_repeat-like_dom_sf"/>
</dbReference>
<dbReference type="GO" id="GO:0005737">
    <property type="term" value="C:cytoplasm"/>
    <property type="evidence" value="ECO:0007669"/>
    <property type="project" value="TreeGrafter"/>
</dbReference>
<organism evidence="3 4">
    <name type="scientific">Ceraceosorus guamensis</name>
    <dbReference type="NCBI Taxonomy" id="1522189"/>
    <lineage>
        <taxon>Eukaryota</taxon>
        <taxon>Fungi</taxon>
        <taxon>Dikarya</taxon>
        <taxon>Basidiomycota</taxon>
        <taxon>Ustilaginomycotina</taxon>
        <taxon>Exobasidiomycetes</taxon>
        <taxon>Ceraceosorales</taxon>
        <taxon>Ceraceosoraceae</taxon>
        <taxon>Ceraceosorus</taxon>
    </lineage>
</organism>
<dbReference type="Gene3D" id="2.130.10.10">
    <property type="entry name" value="YVTN repeat-like/Quinoprotein amine dehydrogenase"/>
    <property type="match status" value="2"/>
</dbReference>
<feature type="compositionally biased region" description="Basic and acidic residues" evidence="1">
    <location>
        <begin position="82"/>
        <end position="92"/>
    </location>
</feature>
<feature type="domain" description="F-box" evidence="2">
    <location>
        <begin position="138"/>
        <end position="184"/>
    </location>
</feature>
<dbReference type="STRING" id="1522189.A0A316W797"/>
<evidence type="ECO:0000259" key="2">
    <source>
        <dbReference type="PROSITE" id="PS50181"/>
    </source>
</evidence>
<dbReference type="GO" id="GO:0031146">
    <property type="term" value="P:SCF-dependent proteasomal ubiquitin-dependent protein catabolic process"/>
    <property type="evidence" value="ECO:0007669"/>
    <property type="project" value="TreeGrafter"/>
</dbReference>
<dbReference type="GeneID" id="37034833"/>
<evidence type="ECO:0000313" key="4">
    <source>
        <dbReference type="Proteomes" id="UP000245783"/>
    </source>
</evidence>
<feature type="compositionally biased region" description="Low complexity" evidence="1">
    <location>
        <begin position="10"/>
        <end position="25"/>
    </location>
</feature>
<dbReference type="EMBL" id="KZ819355">
    <property type="protein sequence ID" value="PWN45484.1"/>
    <property type="molecule type" value="Genomic_DNA"/>
</dbReference>
<accession>A0A316W797</accession>
<dbReference type="SMART" id="SM00320">
    <property type="entry name" value="WD40"/>
    <property type="match status" value="3"/>
</dbReference>
<dbReference type="Proteomes" id="UP000245783">
    <property type="component" value="Unassembled WGS sequence"/>
</dbReference>
<reference evidence="3 4" key="1">
    <citation type="journal article" date="2018" name="Mol. Biol. Evol.">
        <title>Broad Genomic Sampling Reveals a Smut Pathogenic Ancestry of the Fungal Clade Ustilaginomycotina.</title>
        <authorList>
            <person name="Kijpornyongpan T."/>
            <person name="Mondo S.J."/>
            <person name="Barry K."/>
            <person name="Sandor L."/>
            <person name="Lee J."/>
            <person name="Lipzen A."/>
            <person name="Pangilinan J."/>
            <person name="LaButti K."/>
            <person name="Hainaut M."/>
            <person name="Henrissat B."/>
            <person name="Grigoriev I.V."/>
            <person name="Spatafora J.W."/>
            <person name="Aime M.C."/>
        </authorList>
    </citation>
    <scope>NUCLEOTIDE SEQUENCE [LARGE SCALE GENOMIC DNA]</scope>
    <source>
        <strain evidence="3 4">MCA 4658</strain>
    </source>
</reference>
<dbReference type="Gene3D" id="1.20.1280.50">
    <property type="match status" value="1"/>
</dbReference>